<sequence>MQEGAPTSTAFDIRIDDLRGPEIAALLHEHLRDMALHSPPESIHALDLDALRRPEITFWTLWQHGELMGCGAIKQLGVAHGEIKSMRTSMHYRRQGVAAAMLQHILGEAQRRGYQRLSLETGAPAAFAPARELYARFGFELCGPFADYVEDPYSVFMTKNL</sequence>
<dbReference type="PANTHER" id="PTHR43877">
    <property type="entry name" value="AMINOALKYLPHOSPHONATE N-ACETYLTRANSFERASE-RELATED-RELATED"/>
    <property type="match status" value="1"/>
</dbReference>
<dbReference type="InterPro" id="IPR050832">
    <property type="entry name" value="Bact_Acetyltransf"/>
</dbReference>
<comment type="caution">
    <text evidence="4">The sequence shown here is derived from an EMBL/GenBank/DDBJ whole genome shotgun (WGS) entry which is preliminary data.</text>
</comment>
<evidence type="ECO:0000259" key="3">
    <source>
        <dbReference type="PROSITE" id="PS51186"/>
    </source>
</evidence>
<dbReference type="CDD" id="cd04301">
    <property type="entry name" value="NAT_SF"/>
    <property type="match status" value="1"/>
</dbReference>
<dbReference type="EC" id="2.3.-.-" evidence="4"/>
<evidence type="ECO:0000256" key="1">
    <source>
        <dbReference type="ARBA" id="ARBA00022679"/>
    </source>
</evidence>
<dbReference type="EMBL" id="JBHSGA010000003">
    <property type="protein sequence ID" value="MFC4525438.1"/>
    <property type="molecule type" value="Genomic_DNA"/>
</dbReference>
<dbReference type="PROSITE" id="PS51186">
    <property type="entry name" value="GNAT"/>
    <property type="match status" value="1"/>
</dbReference>
<keyword evidence="1 4" id="KW-0808">Transferase</keyword>
<gene>
    <name evidence="4" type="ORF">ACFO5W_02200</name>
</gene>
<proteinExistence type="predicted"/>
<evidence type="ECO:0000313" key="4">
    <source>
        <dbReference type="EMBL" id="MFC4525438.1"/>
    </source>
</evidence>
<reference evidence="5" key="1">
    <citation type="journal article" date="2019" name="Int. J. Syst. Evol. Microbiol.">
        <title>The Global Catalogue of Microorganisms (GCM) 10K type strain sequencing project: providing services to taxonomists for standard genome sequencing and annotation.</title>
        <authorList>
            <consortium name="The Broad Institute Genomics Platform"/>
            <consortium name="The Broad Institute Genome Sequencing Center for Infectious Disease"/>
            <person name="Wu L."/>
            <person name="Ma J."/>
        </authorList>
    </citation>
    <scope>NUCLEOTIDE SEQUENCE [LARGE SCALE GENOMIC DNA]</scope>
    <source>
        <strain evidence="5">CCM 4481</strain>
    </source>
</reference>
<dbReference type="Gene3D" id="3.40.630.30">
    <property type="match status" value="1"/>
</dbReference>
<name>A0ABV9BXI9_9GAMM</name>
<keyword evidence="2 4" id="KW-0012">Acyltransferase</keyword>
<feature type="domain" description="N-acetyltransferase" evidence="3">
    <location>
        <begin position="13"/>
        <end position="161"/>
    </location>
</feature>
<evidence type="ECO:0000313" key="5">
    <source>
        <dbReference type="Proteomes" id="UP001595961"/>
    </source>
</evidence>
<dbReference type="PANTHER" id="PTHR43877:SF5">
    <property type="entry name" value="BLL8307 PROTEIN"/>
    <property type="match status" value="1"/>
</dbReference>
<dbReference type="RefSeq" id="WP_266149549.1">
    <property type="nucleotide sequence ID" value="NZ_CP064028.1"/>
</dbReference>
<evidence type="ECO:0000256" key="2">
    <source>
        <dbReference type="ARBA" id="ARBA00023315"/>
    </source>
</evidence>
<dbReference type="Pfam" id="PF00583">
    <property type="entry name" value="Acetyltransf_1"/>
    <property type="match status" value="1"/>
</dbReference>
<dbReference type="GO" id="GO:0016746">
    <property type="term" value="F:acyltransferase activity"/>
    <property type="evidence" value="ECO:0007669"/>
    <property type="project" value="UniProtKB-KW"/>
</dbReference>
<dbReference type="InterPro" id="IPR016181">
    <property type="entry name" value="Acyl_CoA_acyltransferase"/>
</dbReference>
<keyword evidence="5" id="KW-1185">Reference proteome</keyword>
<protein>
    <submittedName>
        <fullName evidence="4">GNAT family N-acetyltransferase</fullName>
        <ecNumber evidence="4">2.3.-.-</ecNumber>
    </submittedName>
</protein>
<accession>A0ABV9BXI9</accession>
<dbReference type="InterPro" id="IPR000182">
    <property type="entry name" value="GNAT_dom"/>
</dbReference>
<dbReference type="SUPFAM" id="SSF55729">
    <property type="entry name" value="Acyl-CoA N-acyltransferases (Nat)"/>
    <property type="match status" value="1"/>
</dbReference>
<dbReference type="Proteomes" id="UP001595961">
    <property type="component" value="Unassembled WGS sequence"/>
</dbReference>
<organism evidence="4 5">
    <name type="scientific">Dyella halodurans</name>
    <dbReference type="NCBI Taxonomy" id="1920171"/>
    <lineage>
        <taxon>Bacteria</taxon>
        <taxon>Pseudomonadati</taxon>
        <taxon>Pseudomonadota</taxon>
        <taxon>Gammaproteobacteria</taxon>
        <taxon>Lysobacterales</taxon>
        <taxon>Rhodanobacteraceae</taxon>
        <taxon>Dyella</taxon>
    </lineage>
</organism>